<dbReference type="CDD" id="cd14485">
    <property type="entry name" value="mltA_like_LT_A"/>
    <property type="match status" value="1"/>
</dbReference>
<name>A0A9X2PGP2_9HYPH</name>
<dbReference type="GO" id="GO:0008933">
    <property type="term" value="F:peptidoglycan lytic transglycosylase activity"/>
    <property type="evidence" value="ECO:0007669"/>
    <property type="project" value="TreeGrafter"/>
</dbReference>
<protein>
    <recommendedName>
        <fullName evidence="2">peptidoglycan lytic exotransglycosylase</fullName>
        <ecNumber evidence="2">4.2.2.n1</ecNumber>
    </recommendedName>
    <alternativeName>
        <fullName evidence="5">Murein hydrolase A</fullName>
    </alternativeName>
</protein>
<organism evidence="9 10">
    <name type="scientific">Ancylobacter mangrovi</name>
    <dbReference type="NCBI Taxonomy" id="2972472"/>
    <lineage>
        <taxon>Bacteria</taxon>
        <taxon>Pseudomonadati</taxon>
        <taxon>Pseudomonadota</taxon>
        <taxon>Alphaproteobacteria</taxon>
        <taxon>Hyphomicrobiales</taxon>
        <taxon>Xanthobacteraceae</taxon>
        <taxon>Ancylobacter</taxon>
    </lineage>
</organism>
<dbReference type="EC" id="4.2.2.n1" evidence="2"/>
<keyword evidence="3" id="KW-0456">Lyase</keyword>
<dbReference type="PANTHER" id="PTHR30124:SF0">
    <property type="entry name" value="MEMBRANE-BOUND LYTIC MUREIN TRANSGLYCOSYLASE A"/>
    <property type="match status" value="1"/>
</dbReference>
<dbReference type="Gene3D" id="2.40.240.50">
    <property type="entry name" value="Barwin-like endoglucanases"/>
    <property type="match status" value="1"/>
</dbReference>
<dbReference type="GO" id="GO:0019867">
    <property type="term" value="C:outer membrane"/>
    <property type="evidence" value="ECO:0007669"/>
    <property type="project" value="InterPro"/>
</dbReference>
<evidence type="ECO:0000256" key="3">
    <source>
        <dbReference type="ARBA" id="ARBA00023239"/>
    </source>
</evidence>
<dbReference type="Gene3D" id="2.40.40.10">
    <property type="entry name" value="RlpA-like domain"/>
    <property type="match status" value="1"/>
</dbReference>
<dbReference type="RefSeq" id="WP_258732166.1">
    <property type="nucleotide sequence ID" value="NZ_JANTHZ010000002.1"/>
</dbReference>
<dbReference type="Pfam" id="PF03562">
    <property type="entry name" value="MltA"/>
    <property type="match status" value="1"/>
</dbReference>
<dbReference type="GO" id="GO:0009253">
    <property type="term" value="P:peptidoglycan catabolic process"/>
    <property type="evidence" value="ECO:0007669"/>
    <property type="project" value="TreeGrafter"/>
</dbReference>
<dbReference type="InterPro" id="IPR026044">
    <property type="entry name" value="MltA"/>
</dbReference>
<feature type="chain" id="PRO_5040982597" description="peptidoglycan lytic exotransglycosylase" evidence="7">
    <location>
        <begin position="20"/>
        <end position="449"/>
    </location>
</feature>
<keyword evidence="7" id="KW-0732">Signal</keyword>
<dbReference type="Proteomes" id="UP001151088">
    <property type="component" value="Unassembled WGS sequence"/>
</dbReference>
<dbReference type="GO" id="GO:0071555">
    <property type="term" value="P:cell wall organization"/>
    <property type="evidence" value="ECO:0007669"/>
    <property type="project" value="UniProtKB-KW"/>
</dbReference>
<feature type="region of interest" description="Disordered" evidence="6">
    <location>
        <begin position="181"/>
        <end position="203"/>
    </location>
</feature>
<dbReference type="InterPro" id="IPR005300">
    <property type="entry name" value="MltA_B"/>
</dbReference>
<evidence type="ECO:0000256" key="2">
    <source>
        <dbReference type="ARBA" id="ARBA00012587"/>
    </source>
</evidence>
<dbReference type="EMBL" id="JANTHZ010000002">
    <property type="protein sequence ID" value="MCS0495122.1"/>
    <property type="molecule type" value="Genomic_DNA"/>
</dbReference>
<reference evidence="9" key="1">
    <citation type="submission" date="2022-08" db="EMBL/GenBank/DDBJ databases">
        <authorList>
            <person name="Li F."/>
        </authorList>
    </citation>
    <scope>NUCLEOTIDE SEQUENCE</scope>
    <source>
        <strain evidence="9">MQZ15Z-1</strain>
    </source>
</reference>
<dbReference type="PIRSF" id="PIRSF019422">
    <property type="entry name" value="MltA"/>
    <property type="match status" value="1"/>
</dbReference>
<dbReference type="Pfam" id="PF06725">
    <property type="entry name" value="3D"/>
    <property type="match status" value="1"/>
</dbReference>
<evidence type="ECO:0000259" key="8">
    <source>
        <dbReference type="SMART" id="SM00925"/>
    </source>
</evidence>
<dbReference type="SMART" id="SM00925">
    <property type="entry name" value="MltA"/>
    <property type="match status" value="1"/>
</dbReference>
<feature type="domain" description="Lytic transglycosylase MltA" evidence="8">
    <location>
        <begin position="164"/>
        <end position="320"/>
    </location>
</feature>
<evidence type="ECO:0000256" key="6">
    <source>
        <dbReference type="SAM" id="MobiDB-lite"/>
    </source>
</evidence>
<keyword evidence="10" id="KW-1185">Reference proteome</keyword>
<keyword evidence="4" id="KW-0961">Cell wall biogenesis/degradation</keyword>
<evidence type="ECO:0000313" key="10">
    <source>
        <dbReference type="Proteomes" id="UP001151088"/>
    </source>
</evidence>
<evidence type="ECO:0000256" key="7">
    <source>
        <dbReference type="SAM" id="SignalP"/>
    </source>
</evidence>
<comment type="catalytic activity">
    <reaction evidence="1">
        <text>Exolytic cleavage of the (1-&gt;4)-beta-glycosidic linkage between N-acetylmuramic acid (MurNAc) and N-acetylglucosamine (GlcNAc) residues in peptidoglycan, from either the reducing or the non-reducing ends of the peptidoglycan chains, with concomitant formation of a 1,6-anhydrobond in the MurNAc residue.</text>
        <dbReference type="EC" id="4.2.2.n1"/>
    </reaction>
</comment>
<evidence type="ECO:0000313" key="9">
    <source>
        <dbReference type="EMBL" id="MCS0495122.1"/>
    </source>
</evidence>
<dbReference type="InterPro" id="IPR010611">
    <property type="entry name" value="3D_dom"/>
</dbReference>
<dbReference type="CDD" id="cd14668">
    <property type="entry name" value="mlta_B"/>
    <property type="match status" value="1"/>
</dbReference>
<evidence type="ECO:0000256" key="5">
    <source>
        <dbReference type="ARBA" id="ARBA00030918"/>
    </source>
</evidence>
<proteinExistence type="predicted"/>
<evidence type="ECO:0000256" key="1">
    <source>
        <dbReference type="ARBA" id="ARBA00001420"/>
    </source>
</evidence>
<dbReference type="GO" id="GO:0009254">
    <property type="term" value="P:peptidoglycan turnover"/>
    <property type="evidence" value="ECO:0007669"/>
    <property type="project" value="InterPro"/>
</dbReference>
<dbReference type="PANTHER" id="PTHR30124">
    <property type="entry name" value="MEMBRANE-BOUND LYTIC MUREIN TRANSGLYCOSYLASE A"/>
    <property type="match status" value="1"/>
</dbReference>
<comment type="caution">
    <text evidence="9">The sequence shown here is derived from an EMBL/GenBank/DDBJ whole genome shotgun (WGS) entry which is preliminary data.</text>
</comment>
<feature type="signal peptide" evidence="7">
    <location>
        <begin position="1"/>
        <end position="19"/>
    </location>
</feature>
<feature type="region of interest" description="Disordered" evidence="6">
    <location>
        <begin position="430"/>
        <end position="449"/>
    </location>
</feature>
<dbReference type="AlphaFoldDB" id="A0A9X2PGP2"/>
<sequence length="449" mass="48446">MRTALLTLAALALSGALTGFVPPPVPGLAGALGTGLAHASSAGKHASRTHRDRHRPDSVPVLFPQAALEPVRFADLPGWASDDVAAALAAFRRSCAMNAAKGDLVTPPRPFFTALAPICARARHLPRHVSEHRARAFLEREFRPYAIASIGQPDGFLTGYYEPEVEGSRTRTAEFHTPLYRRPPDLVTEPPPRGSPPSNRAPAYRRVDGKLVPYFDRAAIDDGALKDKGLEIAWVRDPADAFFAQIQGSIRIRLPDGGVLRLNYDGHNGQPYTPIGRLLIERGLVPREKMSMDAIRAYIGAHPEEGQALMRENRSFIFFREAHELKADDGAVGAQGLPLVAGRSIAVDKRIHAYGTLFYIAAALPTGTDGALQPFDRLMVAQDTGSAIVGPARADIFFGAGAEAGSISGRIQHPGRFVILLPRALDPARHRVPLPPKPPVRPEAVSEVP</sequence>
<dbReference type="InterPro" id="IPR036908">
    <property type="entry name" value="RlpA-like_sf"/>
</dbReference>
<gene>
    <name evidence="9" type="ORF">NVS89_08430</name>
</gene>
<accession>A0A9X2PGP2</accession>
<evidence type="ECO:0000256" key="4">
    <source>
        <dbReference type="ARBA" id="ARBA00023316"/>
    </source>
</evidence>
<dbReference type="SUPFAM" id="SSF50685">
    <property type="entry name" value="Barwin-like endoglucanases"/>
    <property type="match status" value="1"/>
</dbReference>
<dbReference type="GO" id="GO:0004553">
    <property type="term" value="F:hydrolase activity, hydrolyzing O-glycosyl compounds"/>
    <property type="evidence" value="ECO:0007669"/>
    <property type="project" value="InterPro"/>
</dbReference>